<feature type="non-terminal residue" evidence="3">
    <location>
        <position position="1"/>
    </location>
</feature>
<dbReference type="Proteomes" id="UP000769766">
    <property type="component" value="Unassembled WGS sequence"/>
</dbReference>
<proteinExistence type="predicted"/>
<name>A0A932CQM3_UNCTE</name>
<evidence type="ECO:0000256" key="1">
    <source>
        <dbReference type="ARBA" id="ARBA00023002"/>
    </source>
</evidence>
<dbReference type="InterPro" id="IPR002869">
    <property type="entry name" value="Pyrv_flavodox_OxRed_cen"/>
</dbReference>
<evidence type="ECO:0000259" key="2">
    <source>
        <dbReference type="Pfam" id="PF01558"/>
    </source>
</evidence>
<dbReference type="Gene3D" id="3.40.920.10">
    <property type="entry name" value="Pyruvate-ferredoxin oxidoreductase, PFOR, domain III"/>
    <property type="match status" value="1"/>
</dbReference>
<accession>A0A932CQM3</accession>
<organism evidence="3 4">
    <name type="scientific">Tectimicrobiota bacterium</name>
    <dbReference type="NCBI Taxonomy" id="2528274"/>
    <lineage>
        <taxon>Bacteria</taxon>
        <taxon>Pseudomonadati</taxon>
        <taxon>Nitrospinota/Tectimicrobiota group</taxon>
        <taxon>Candidatus Tectimicrobiota</taxon>
    </lineage>
</organism>
<sequence>ARLAWVDATALAKEILGSPMTNTTMVGAFARVYHDLIPLEAVAEAIRRTFPDEKMGEINFRAAQQAYELCELQVLHKSLS</sequence>
<evidence type="ECO:0000313" key="3">
    <source>
        <dbReference type="EMBL" id="MBI2877592.1"/>
    </source>
</evidence>
<dbReference type="InterPro" id="IPR051626">
    <property type="entry name" value="Oxidoreductase_gamma_subunit"/>
</dbReference>
<protein>
    <submittedName>
        <fullName evidence="3">2-oxoacid:acceptor oxidoreductase family protein</fullName>
    </submittedName>
</protein>
<gene>
    <name evidence="3" type="ORF">HYY20_11995</name>
</gene>
<dbReference type="EMBL" id="JACPRF010000368">
    <property type="protein sequence ID" value="MBI2877592.1"/>
    <property type="molecule type" value="Genomic_DNA"/>
</dbReference>
<dbReference type="PANTHER" id="PTHR43366">
    <property type="entry name" value="PYRUVATE SYNTHASE SUBUNIT PORC"/>
    <property type="match status" value="1"/>
</dbReference>
<dbReference type="PANTHER" id="PTHR43366:SF1">
    <property type="entry name" value="PYRUVATE SYNTHASE SUBUNIT PORC"/>
    <property type="match status" value="1"/>
</dbReference>
<keyword evidence="1" id="KW-0560">Oxidoreductase</keyword>
<dbReference type="InterPro" id="IPR019752">
    <property type="entry name" value="Pyrv/ketoisovalerate_OxRed_cat"/>
</dbReference>
<dbReference type="GO" id="GO:0016903">
    <property type="term" value="F:oxidoreductase activity, acting on the aldehyde or oxo group of donors"/>
    <property type="evidence" value="ECO:0007669"/>
    <property type="project" value="InterPro"/>
</dbReference>
<dbReference type="SUPFAM" id="SSF53323">
    <property type="entry name" value="Pyruvate-ferredoxin oxidoreductase, PFOR, domain III"/>
    <property type="match status" value="1"/>
</dbReference>
<dbReference type="AlphaFoldDB" id="A0A932CQM3"/>
<evidence type="ECO:0000313" key="4">
    <source>
        <dbReference type="Proteomes" id="UP000769766"/>
    </source>
</evidence>
<dbReference type="Pfam" id="PF01558">
    <property type="entry name" value="POR"/>
    <property type="match status" value="1"/>
</dbReference>
<reference evidence="3" key="1">
    <citation type="submission" date="2020-07" db="EMBL/GenBank/DDBJ databases">
        <title>Huge and variable diversity of episymbiotic CPR bacteria and DPANN archaea in groundwater ecosystems.</title>
        <authorList>
            <person name="He C.Y."/>
            <person name="Keren R."/>
            <person name="Whittaker M."/>
            <person name="Farag I.F."/>
            <person name="Doudna J."/>
            <person name="Cate J.H.D."/>
            <person name="Banfield J.F."/>
        </authorList>
    </citation>
    <scope>NUCLEOTIDE SEQUENCE</scope>
    <source>
        <strain evidence="3">NC_groundwater_672_Ag_B-0.1um_62_36</strain>
    </source>
</reference>
<comment type="caution">
    <text evidence="3">The sequence shown here is derived from an EMBL/GenBank/DDBJ whole genome shotgun (WGS) entry which is preliminary data.</text>
</comment>
<feature type="domain" description="Pyruvate/ketoisovalerate oxidoreductase catalytic" evidence="2">
    <location>
        <begin position="5"/>
        <end position="68"/>
    </location>
</feature>